<keyword evidence="1" id="KW-0611">Plant defense</keyword>
<reference evidence="3" key="1">
    <citation type="journal article" date="2021" name="Nat. Commun.">
        <title>Genomic analyses provide insights into spinach domestication and the genetic basis of agronomic traits.</title>
        <authorList>
            <person name="Cai X."/>
            <person name="Sun X."/>
            <person name="Xu C."/>
            <person name="Sun H."/>
            <person name="Wang X."/>
            <person name="Ge C."/>
            <person name="Zhang Z."/>
            <person name="Wang Q."/>
            <person name="Fei Z."/>
            <person name="Jiao C."/>
            <person name="Wang Q."/>
        </authorList>
    </citation>
    <scope>NUCLEOTIDE SEQUENCE [LARGE SCALE GENOMIC DNA]</scope>
    <source>
        <strain evidence="3">cv. Varoflay</strain>
    </source>
</reference>
<evidence type="ECO:0000256" key="1">
    <source>
        <dbReference type="ARBA" id="ARBA00022821"/>
    </source>
</evidence>
<dbReference type="InterPro" id="IPR027417">
    <property type="entry name" value="P-loop_NTPase"/>
</dbReference>
<evidence type="ECO:0000313" key="4">
    <source>
        <dbReference type="RefSeq" id="XP_056694002.1"/>
    </source>
</evidence>
<sequence>MEMITCGIGKTTLPHNWNAVLLRDHVMQEIGGKKFLLVLDNVGFLDHASLRMKWVDLKSLLQYGAKGSKVLITTPDKKVAQIMDSVNSYKLEGLTKEDSWVLFQKIAFTQYQEPGVEAIGMEISNMCPDMPLVIRNVASILASKRTVHEWQAFRDEQFADFARCDV</sequence>
<evidence type="ECO:0000313" key="3">
    <source>
        <dbReference type="Proteomes" id="UP000813463"/>
    </source>
</evidence>
<reference evidence="4" key="2">
    <citation type="submission" date="2025-08" db="UniProtKB">
        <authorList>
            <consortium name="RefSeq"/>
        </authorList>
    </citation>
    <scope>IDENTIFICATION</scope>
    <source>
        <tissue evidence="4">Leaf</tissue>
    </source>
</reference>
<accession>A0ABM3REG6</accession>
<keyword evidence="3" id="KW-1185">Reference proteome</keyword>
<dbReference type="PANTHER" id="PTHR36766">
    <property type="entry name" value="PLANT BROAD-SPECTRUM MILDEW RESISTANCE PROTEIN RPW8"/>
    <property type="match status" value="1"/>
</dbReference>
<dbReference type="SUPFAM" id="SSF52540">
    <property type="entry name" value="P-loop containing nucleoside triphosphate hydrolases"/>
    <property type="match status" value="1"/>
</dbReference>
<dbReference type="Pfam" id="PF00931">
    <property type="entry name" value="NB-ARC"/>
    <property type="match status" value="1"/>
</dbReference>
<dbReference type="GeneID" id="110783069"/>
<dbReference type="InterPro" id="IPR002182">
    <property type="entry name" value="NB-ARC"/>
</dbReference>
<dbReference type="Gene3D" id="1.10.8.430">
    <property type="entry name" value="Helical domain of apoptotic protease-activating factors"/>
    <property type="match status" value="1"/>
</dbReference>
<name>A0ABM3REG6_SPIOL</name>
<dbReference type="Proteomes" id="UP000813463">
    <property type="component" value="Chromosome 3"/>
</dbReference>
<dbReference type="Gene3D" id="3.40.50.300">
    <property type="entry name" value="P-loop containing nucleotide triphosphate hydrolases"/>
    <property type="match status" value="1"/>
</dbReference>
<feature type="domain" description="NB-ARC" evidence="2">
    <location>
        <begin position="20"/>
        <end position="110"/>
    </location>
</feature>
<organism evidence="3 4">
    <name type="scientific">Spinacia oleracea</name>
    <name type="common">Spinach</name>
    <dbReference type="NCBI Taxonomy" id="3562"/>
    <lineage>
        <taxon>Eukaryota</taxon>
        <taxon>Viridiplantae</taxon>
        <taxon>Streptophyta</taxon>
        <taxon>Embryophyta</taxon>
        <taxon>Tracheophyta</taxon>
        <taxon>Spermatophyta</taxon>
        <taxon>Magnoliopsida</taxon>
        <taxon>eudicotyledons</taxon>
        <taxon>Gunneridae</taxon>
        <taxon>Pentapetalae</taxon>
        <taxon>Caryophyllales</taxon>
        <taxon>Chenopodiaceae</taxon>
        <taxon>Chenopodioideae</taxon>
        <taxon>Anserineae</taxon>
        <taxon>Spinacia</taxon>
    </lineage>
</organism>
<gene>
    <name evidence="4" type="primary">LOC110783069</name>
</gene>
<dbReference type="PANTHER" id="PTHR36766:SF40">
    <property type="entry name" value="DISEASE RESISTANCE PROTEIN RGA3"/>
    <property type="match status" value="1"/>
</dbReference>
<proteinExistence type="predicted"/>
<dbReference type="InterPro" id="IPR042197">
    <property type="entry name" value="Apaf_helical"/>
</dbReference>
<protein>
    <submittedName>
        <fullName evidence="4">Disease resistance protein RGA4</fullName>
    </submittedName>
</protein>
<evidence type="ECO:0000259" key="2">
    <source>
        <dbReference type="Pfam" id="PF00931"/>
    </source>
</evidence>
<dbReference type="RefSeq" id="XP_056694002.1">
    <property type="nucleotide sequence ID" value="XM_056838024.1"/>
</dbReference>